<dbReference type="EMBL" id="OX395131">
    <property type="protein sequence ID" value="CAI5777372.1"/>
    <property type="molecule type" value="Genomic_DNA"/>
</dbReference>
<keyword evidence="7" id="KW-0325">Glycoprotein</keyword>
<evidence type="ECO:0000256" key="7">
    <source>
        <dbReference type="ARBA" id="ARBA00023180"/>
    </source>
</evidence>
<dbReference type="PROSITE" id="PS50853">
    <property type="entry name" value="FN3"/>
    <property type="match status" value="1"/>
</dbReference>
<keyword evidence="4" id="KW-1133">Transmembrane helix</keyword>
<evidence type="ECO:0000313" key="9">
    <source>
        <dbReference type="EMBL" id="CAI5777372.1"/>
    </source>
</evidence>
<keyword evidence="5" id="KW-0472">Membrane</keyword>
<dbReference type="Proteomes" id="UP001178461">
    <property type="component" value="Chromosome 6"/>
</dbReference>
<dbReference type="InterPro" id="IPR003961">
    <property type="entry name" value="FN3_dom"/>
</dbReference>
<dbReference type="Pfam" id="PF00041">
    <property type="entry name" value="fn3"/>
    <property type="match status" value="1"/>
</dbReference>
<dbReference type="GO" id="GO:0004896">
    <property type="term" value="F:cytokine receptor activity"/>
    <property type="evidence" value="ECO:0007669"/>
    <property type="project" value="TreeGrafter"/>
</dbReference>
<evidence type="ECO:0000256" key="3">
    <source>
        <dbReference type="ARBA" id="ARBA00022729"/>
    </source>
</evidence>
<sequence length="683" mass="77286">MYPCVQFSARAYTVDTSSAEGQYFDLGLILDVPSSRMAVPLCLVRPLLAILLLISLPVLNCVYITDEEADLLAETAQDIFCFSRTFEDLTCFWDEPAHVDGAYRRFFYTYKGDRSRECTLRSAKHSDGGWRHVCIFPRNHQDILLFAELHIEVLDTISNHTTRSQDLSVASVGLIAPPMNVTVVWPGVARQLHVAWTPPPFHYADFLAYEVLYSAEGSTEPPSRMEVKNSHTCRLRDLLPGHCYHIQVRTKPDGLSLDGLWGPWSPVVLAETPHLPEEIGLQCFTPDLRQLHCWWKWETTEPGPSQSILYWAEENSRNSRMQTWQKCEGKEEEIKPHYDRHNQTCTFQPSNTSYISVLVILSQGQQEVNYLKEPFQMHHVVLTAPPSILQVTVDRGVLKLEWAPPLEELAEHMVYQIQYAEQDISKWKTLQVQYSNSSEIHLAARGHCCLQLRAQPDGQKFQGNWSVWSEHVCTDVPPDSGSTILNVTPALLLCAGLVLGLGCIFLSIHSSLKQKLWPPIPDLHHVLDGFLEDNGKHQVNAFFCNKTLEDTPLTCLLEVLSEIPLETRSSSPLLDSTQLHQTERDTQPSSHLYYMVPSPSNPQGNNNENEYFGATDDGHDTLSLPLEHDLHITSELKVQLSIITLFSTPLLAPDTKEERRWETSGDESVSATHISNQSYLLVG</sequence>
<dbReference type="Pfam" id="PF09067">
    <property type="entry name" value="EpoR_lig-bind"/>
    <property type="match status" value="1"/>
</dbReference>
<evidence type="ECO:0000256" key="6">
    <source>
        <dbReference type="ARBA" id="ARBA00023170"/>
    </source>
</evidence>
<reference evidence="9" key="1">
    <citation type="submission" date="2022-12" db="EMBL/GenBank/DDBJ databases">
        <authorList>
            <person name="Alioto T."/>
            <person name="Alioto T."/>
            <person name="Gomez Garrido J."/>
        </authorList>
    </citation>
    <scope>NUCLEOTIDE SEQUENCE</scope>
</reference>
<accession>A0AA35KH81</accession>
<protein>
    <submittedName>
        <fullName evidence="9">Thrombopoietin receptor isoform X1</fullName>
    </submittedName>
</protein>
<keyword evidence="3" id="KW-0732">Signal</keyword>
<dbReference type="SMART" id="SM00060">
    <property type="entry name" value="FN3"/>
    <property type="match status" value="1"/>
</dbReference>
<dbReference type="AlphaFoldDB" id="A0AA35KH81"/>
<dbReference type="PANTHER" id="PTHR23037">
    <property type="entry name" value="CYTOKINE RECEPTOR"/>
    <property type="match status" value="1"/>
</dbReference>
<comment type="subcellular location">
    <subcellularLocation>
        <location evidence="1">Membrane</location>
        <topology evidence="1">Single-pass type I membrane protein</topology>
    </subcellularLocation>
</comment>
<proteinExistence type="predicted"/>
<evidence type="ECO:0000259" key="8">
    <source>
        <dbReference type="PROSITE" id="PS50853"/>
    </source>
</evidence>
<gene>
    <name evidence="9" type="ORF">PODLI_1B041819</name>
</gene>
<evidence type="ECO:0000256" key="5">
    <source>
        <dbReference type="ARBA" id="ARBA00023136"/>
    </source>
</evidence>
<keyword evidence="10" id="KW-1185">Reference proteome</keyword>
<dbReference type="GO" id="GO:0009897">
    <property type="term" value="C:external side of plasma membrane"/>
    <property type="evidence" value="ECO:0007669"/>
    <property type="project" value="TreeGrafter"/>
</dbReference>
<dbReference type="SUPFAM" id="SSF49265">
    <property type="entry name" value="Fibronectin type III"/>
    <property type="match status" value="4"/>
</dbReference>
<evidence type="ECO:0000256" key="4">
    <source>
        <dbReference type="ARBA" id="ARBA00022989"/>
    </source>
</evidence>
<dbReference type="CDD" id="cd00063">
    <property type="entry name" value="FN3"/>
    <property type="match status" value="2"/>
</dbReference>
<dbReference type="InterPro" id="IPR013783">
    <property type="entry name" value="Ig-like_fold"/>
</dbReference>
<dbReference type="Gene3D" id="2.60.40.10">
    <property type="entry name" value="Immunoglobulins"/>
    <property type="match status" value="4"/>
</dbReference>
<keyword evidence="6 9" id="KW-0675">Receptor</keyword>
<feature type="domain" description="Fibronectin type-III" evidence="8">
    <location>
        <begin position="177"/>
        <end position="275"/>
    </location>
</feature>
<evidence type="ECO:0000256" key="1">
    <source>
        <dbReference type="ARBA" id="ARBA00004479"/>
    </source>
</evidence>
<dbReference type="InterPro" id="IPR036116">
    <property type="entry name" value="FN3_sf"/>
</dbReference>
<dbReference type="InterPro" id="IPR015152">
    <property type="entry name" value="Growth/epo_recpt_lig-bind"/>
</dbReference>
<evidence type="ECO:0000256" key="2">
    <source>
        <dbReference type="ARBA" id="ARBA00022692"/>
    </source>
</evidence>
<dbReference type="PANTHER" id="PTHR23037:SF31">
    <property type="entry name" value="THROMBOPOIETIN RECEPTOR"/>
    <property type="match status" value="1"/>
</dbReference>
<evidence type="ECO:0000313" key="10">
    <source>
        <dbReference type="Proteomes" id="UP001178461"/>
    </source>
</evidence>
<organism evidence="9 10">
    <name type="scientific">Podarcis lilfordi</name>
    <name type="common">Lilford's wall lizard</name>
    <dbReference type="NCBI Taxonomy" id="74358"/>
    <lineage>
        <taxon>Eukaryota</taxon>
        <taxon>Metazoa</taxon>
        <taxon>Chordata</taxon>
        <taxon>Craniata</taxon>
        <taxon>Vertebrata</taxon>
        <taxon>Euteleostomi</taxon>
        <taxon>Lepidosauria</taxon>
        <taxon>Squamata</taxon>
        <taxon>Bifurcata</taxon>
        <taxon>Unidentata</taxon>
        <taxon>Episquamata</taxon>
        <taxon>Laterata</taxon>
        <taxon>Lacertibaenia</taxon>
        <taxon>Lacertidae</taxon>
        <taxon>Podarcis</taxon>
    </lineage>
</organism>
<name>A0AA35KH81_9SAUR</name>
<keyword evidence="2" id="KW-0812">Transmembrane</keyword>